<sequence length="307" mass="35010">MIKRLRSRNATRRVEEQSLSGAAHNSSMSSDTPQDESANNTKQAPQSSVVSFYETKIAGVPRQVTISWNRSLISHSFSISVEGRENGPLLCRVDLKPWPFRGRKGSKEEDVDGDRVKIFWDMRSAKFSESPEPISGYYVAIVSQEEVVLLLGDSKKNAYKKSKSRPSLEDPILLCKRESALSRRNFTTRARFNSGKRKEHDIVIENSVPGSRDPEMRISIDGKVLINVQNLHWKFRGSEMVFVEQSPVQVFWDVHDWVFNGPWSQAFFVFKPGEAELARNYADDGEMLCDCDNLSGFCFFLNAWRTE</sequence>
<dbReference type="EMBL" id="SWLB01000027">
    <property type="protein sequence ID" value="KAF3321479.1"/>
    <property type="molecule type" value="Genomic_DNA"/>
</dbReference>
<dbReference type="PANTHER" id="PTHR31972">
    <property type="entry name" value="EXPRESSED PROTEIN"/>
    <property type="match status" value="1"/>
</dbReference>
<feature type="region of interest" description="Disordered" evidence="1">
    <location>
        <begin position="1"/>
        <end position="45"/>
    </location>
</feature>
<organism evidence="2 3">
    <name type="scientific">Carex littledalei</name>
    <dbReference type="NCBI Taxonomy" id="544730"/>
    <lineage>
        <taxon>Eukaryota</taxon>
        <taxon>Viridiplantae</taxon>
        <taxon>Streptophyta</taxon>
        <taxon>Embryophyta</taxon>
        <taxon>Tracheophyta</taxon>
        <taxon>Spermatophyta</taxon>
        <taxon>Magnoliopsida</taxon>
        <taxon>Liliopsida</taxon>
        <taxon>Poales</taxon>
        <taxon>Cyperaceae</taxon>
        <taxon>Cyperoideae</taxon>
        <taxon>Cariceae</taxon>
        <taxon>Carex</taxon>
        <taxon>Carex subgen. Euthyceras</taxon>
    </lineage>
</organism>
<dbReference type="AlphaFoldDB" id="A0A833VE97"/>
<evidence type="ECO:0000313" key="3">
    <source>
        <dbReference type="Proteomes" id="UP000623129"/>
    </source>
</evidence>
<proteinExistence type="predicted"/>
<dbReference type="Pfam" id="PF05910">
    <property type="entry name" value="DUF868"/>
    <property type="match status" value="1"/>
</dbReference>
<feature type="compositionally biased region" description="Polar residues" evidence="1">
    <location>
        <begin position="17"/>
        <end position="45"/>
    </location>
</feature>
<dbReference type="PANTHER" id="PTHR31972:SF2">
    <property type="entry name" value="DUF868 FAMILY PROTEIN (DUF868)"/>
    <property type="match status" value="1"/>
</dbReference>
<evidence type="ECO:0000313" key="2">
    <source>
        <dbReference type="EMBL" id="KAF3321479.1"/>
    </source>
</evidence>
<accession>A0A833VE97</accession>
<protein>
    <submittedName>
        <fullName evidence="2">Uncharacterized protein</fullName>
    </submittedName>
</protein>
<evidence type="ECO:0000256" key="1">
    <source>
        <dbReference type="SAM" id="MobiDB-lite"/>
    </source>
</evidence>
<keyword evidence="3" id="KW-1185">Reference proteome</keyword>
<dbReference type="OrthoDB" id="731074at2759"/>
<feature type="compositionally biased region" description="Basic residues" evidence="1">
    <location>
        <begin position="1"/>
        <end position="11"/>
    </location>
</feature>
<dbReference type="Proteomes" id="UP000623129">
    <property type="component" value="Unassembled WGS sequence"/>
</dbReference>
<dbReference type="InterPro" id="IPR008586">
    <property type="entry name" value="DUF868_pln"/>
</dbReference>
<gene>
    <name evidence="2" type="ORF">FCM35_KLT14732</name>
</gene>
<comment type="caution">
    <text evidence="2">The sequence shown here is derived from an EMBL/GenBank/DDBJ whole genome shotgun (WGS) entry which is preliminary data.</text>
</comment>
<name>A0A833VE97_9POAL</name>
<reference evidence="2" key="1">
    <citation type="submission" date="2020-01" db="EMBL/GenBank/DDBJ databases">
        <title>Genome sequence of Kobresia littledalei, the first chromosome-level genome in the family Cyperaceae.</title>
        <authorList>
            <person name="Qu G."/>
        </authorList>
    </citation>
    <scope>NUCLEOTIDE SEQUENCE</scope>
    <source>
        <strain evidence="2">C.B.Clarke</strain>
        <tissue evidence="2">Leaf</tissue>
    </source>
</reference>